<name>M5U6H8_9BACT</name>
<evidence type="ECO:0000256" key="1">
    <source>
        <dbReference type="SAM" id="MobiDB-lite"/>
    </source>
</evidence>
<dbReference type="Proteomes" id="UP000011885">
    <property type="component" value="Unassembled WGS sequence"/>
</dbReference>
<comment type="caution">
    <text evidence="2">The sequence shown here is derived from an EMBL/GenBank/DDBJ whole genome shotgun (WGS) entry which is preliminary data.</text>
</comment>
<feature type="region of interest" description="Disordered" evidence="1">
    <location>
        <begin position="1"/>
        <end position="40"/>
    </location>
</feature>
<evidence type="ECO:0000313" key="2">
    <source>
        <dbReference type="EMBL" id="EMI57045.1"/>
    </source>
</evidence>
<organism evidence="2 3">
    <name type="scientific">Rhodopirellula sallentina SM41</name>
    <dbReference type="NCBI Taxonomy" id="1263870"/>
    <lineage>
        <taxon>Bacteria</taxon>
        <taxon>Pseudomonadati</taxon>
        <taxon>Planctomycetota</taxon>
        <taxon>Planctomycetia</taxon>
        <taxon>Pirellulales</taxon>
        <taxon>Pirellulaceae</taxon>
        <taxon>Rhodopirellula</taxon>
    </lineage>
</organism>
<accession>M5U6H8</accession>
<dbReference type="PATRIC" id="fig|1263870.3.peg.1624"/>
<reference evidence="2 3" key="1">
    <citation type="journal article" date="2013" name="Mar. Genomics">
        <title>Expression of sulfatases in Rhodopirellula baltica and the diversity of sulfatases in the genus Rhodopirellula.</title>
        <authorList>
            <person name="Wegner C.E."/>
            <person name="Richter-Heitmann T."/>
            <person name="Klindworth A."/>
            <person name="Klockow C."/>
            <person name="Richter M."/>
            <person name="Achstetter T."/>
            <person name="Glockner F.O."/>
            <person name="Harder J."/>
        </authorList>
    </citation>
    <scope>NUCLEOTIDE SEQUENCE [LARGE SCALE GENOMIC DNA]</scope>
    <source>
        <strain evidence="2 3">SM41</strain>
    </source>
</reference>
<feature type="compositionally biased region" description="Polar residues" evidence="1">
    <location>
        <begin position="1"/>
        <end position="10"/>
    </location>
</feature>
<dbReference type="EMBL" id="ANOH01000114">
    <property type="protein sequence ID" value="EMI57045.1"/>
    <property type="molecule type" value="Genomic_DNA"/>
</dbReference>
<gene>
    <name evidence="2" type="ORF">RSSM_01514</name>
</gene>
<dbReference type="AlphaFoldDB" id="M5U6H8"/>
<keyword evidence="3" id="KW-1185">Reference proteome</keyword>
<sequence>MQASPTNPGGRTTVKIQLGDGPSLQSRQGNDHYSEILLKT</sequence>
<protein>
    <submittedName>
        <fullName evidence="2">Uncharacterized protein</fullName>
    </submittedName>
</protein>
<proteinExistence type="predicted"/>
<evidence type="ECO:0000313" key="3">
    <source>
        <dbReference type="Proteomes" id="UP000011885"/>
    </source>
</evidence>